<protein>
    <submittedName>
        <fullName evidence="8">Energy-coupling factor transporter transmembrane protein EcfT</fullName>
    </submittedName>
</protein>
<feature type="transmembrane region" description="Helical" evidence="6">
    <location>
        <begin position="79"/>
        <end position="97"/>
    </location>
</feature>
<feature type="transmembrane region" description="Helical" evidence="6">
    <location>
        <begin position="117"/>
        <end position="140"/>
    </location>
</feature>
<dbReference type="PANTHER" id="PTHR34857">
    <property type="entry name" value="SLL0384 PROTEIN"/>
    <property type="match status" value="1"/>
</dbReference>
<evidence type="ECO:0000256" key="5">
    <source>
        <dbReference type="ARBA" id="ARBA00023136"/>
    </source>
</evidence>
<dbReference type="EMBL" id="JABCUI010000001">
    <property type="protein sequence ID" value="NMW86231.1"/>
    <property type="molecule type" value="Genomic_DNA"/>
</dbReference>
<gene>
    <name evidence="8" type="primary">ecfT_1</name>
    <name evidence="7" type="ORF">HHJ67_00440</name>
    <name evidence="8" type="ORF">NCTC11820_00102</name>
</gene>
<feature type="transmembrane region" description="Helical" evidence="6">
    <location>
        <begin position="245"/>
        <end position="267"/>
    </location>
</feature>
<evidence type="ECO:0000256" key="4">
    <source>
        <dbReference type="ARBA" id="ARBA00022989"/>
    </source>
</evidence>
<dbReference type="Proteomes" id="UP000553981">
    <property type="component" value="Unassembled WGS sequence"/>
</dbReference>
<dbReference type="GO" id="GO:0005886">
    <property type="term" value="C:plasma membrane"/>
    <property type="evidence" value="ECO:0007669"/>
    <property type="project" value="UniProtKB-ARBA"/>
</dbReference>
<dbReference type="AlphaFoldDB" id="A0A2X2YGU5"/>
<feature type="transmembrane region" description="Helical" evidence="6">
    <location>
        <begin position="52"/>
        <end position="72"/>
    </location>
</feature>
<sequence length="268" mass="29364">MAQVEEISNDIRRFVFHPRKTHRYQHINPVVRFLIPLVLMAGVLASGDPLTFYIFTGLNIAAAAALQVLILFWSRFWKIALTVSIFTLGVRAFFEYGDHVVFNVGPLAVTQEGLASANWYVAMLLAVCAPLVLLTSILSLQDLSHALELLGARRQVCYVVINSARLIPELATRGKAVRDAQRSRGIQVEGSRLVKLKAVLPTIAPLVLSALSSVEERAVAMEVRGASITEIKGTRLIPQDKISGFGYLGIFVAALLSVFIGIGGRLLW</sequence>
<keyword evidence="4 6" id="KW-1133">Transmembrane helix</keyword>
<evidence type="ECO:0000313" key="7">
    <source>
        <dbReference type="EMBL" id="NMW86231.1"/>
    </source>
</evidence>
<name>A0A2X2YGU5_9ACTO</name>
<evidence type="ECO:0000256" key="2">
    <source>
        <dbReference type="ARBA" id="ARBA00022475"/>
    </source>
</evidence>
<dbReference type="EMBL" id="UASJ01000001">
    <property type="protein sequence ID" value="SQB63334.1"/>
    <property type="molecule type" value="Genomic_DNA"/>
</dbReference>
<dbReference type="PANTHER" id="PTHR34857:SF2">
    <property type="entry name" value="SLL0384 PROTEIN"/>
    <property type="match status" value="1"/>
</dbReference>
<proteinExistence type="predicted"/>
<keyword evidence="3 6" id="KW-0812">Transmembrane</keyword>
<feature type="transmembrane region" description="Helical" evidence="6">
    <location>
        <begin position="29"/>
        <end position="46"/>
    </location>
</feature>
<accession>A0A2X2YGU5</accession>
<evidence type="ECO:0000256" key="1">
    <source>
        <dbReference type="ARBA" id="ARBA00004141"/>
    </source>
</evidence>
<dbReference type="Proteomes" id="UP000250245">
    <property type="component" value="Unassembled WGS sequence"/>
</dbReference>
<comment type="subcellular location">
    <subcellularLocation>
        <location evidence="1">Membrane</location>
        <topology evidence="1">Multi-pass membrane protein</topology>
    </subcellularLocation>
</comment>
<dbReference type="Pfam" id="PF02361">
    <property type="entry name" value="CbiQ"/>
    <property type="match status" value="1"/>
</dbReference>
<reference evidence="7 10" key="2">
    <citation type="submission" date="2020-04" db="EMBL/GenBank/DDBJ databases">
        <title>Antimicrobial susceptibility and clonality of vaginal-derived multi-drug resistant Mobiluncus isolates in China.</title>
        <authorList>
            <person name="Zhang X."/>
        </authorList>
    </citation>
    <scope>NUCLEOTIDE SEQUENCE [LARGE SCALE GENOMIC DNA]</scope>
    <source>
        <strain evidence="7 10">19</strain>
    </source>
</reference>
<dbReference type="GeneID" id="55564746"/>
<evidence type="ECO:0000313" key="8">
    <source>
        <dbReference type="EMBL" id="SQB63334.1"/>
    </source>
</evidence>
<dbReference type="RefSeq" id="WP_004007905.1">
    <property type="nucleotide sequence ID" value="NZ_CAMYEK010000003.1"/>
</dbReference>
<dbReference type="InterPro" id="IPR003339">
    <property type="entry name" value="ABC/ECF_trnsptr_transmembrane"/>
</dbReference>
<evidence type="ECO:0000313" key="10">
    <source>
        <dbReference type="Proteomes" id="UP000553981"/>
    </source>
</evidence>
<evidence type="ECO:0000256" key="3">
    <source>
        <dbReference type="ARBA" id="ARBA00022692"/>
    </source>
</evidence>
<evidence type="ECO:0000313" key="9">
    <source>
        <dbReference type="Proteomes" id="UP000250245"/>
    </source>
</evidence>
<keyword evidence="5 6" id="KW-0472">Membrane</keyword>
<evidence type="ECO:0000256" key="6">
    <source>
        <dbReference type="SAM" id="Phobius"/>
    </source>
</evidence>
<organism evidence="8 9">
    <name type="scientific">Mobiluncus curtisii</name>
    <dbReference type="NCBI Taxonomy" id="2051"/>
    <lineage>
        <taxon>Bacteria</taxon>
        <taxon>Bacillati</taxon>
        <taxon>Actinomycetota</taxon>
        <taxon>Actinomycetes</taxon>
        <taxon>Actinomycetales</taxon>
        <taxon>Actinomycetaceae</taxon>
        <taxon>Mobiluncus</taxon>
    </lineage>
</organism>
<dbReference type="InterPro" id="IPR051611">
    <property type="entry name" value="ECF_transporter_component"/>
</dbReference>
<reference evidence="8 9" key="1">
    <citation type="submission" date="2018-06" db="EMBL/GenBank/DDBJ databases">
        <authorList>
            <consortium name="Pathogen Informatics"/>
            <person name="Doyle S."/>
        </authorList>
    </citation>
    <scope>NUCLEOTIDE SEQUENCE [LARGE SCALE GENOMIC DNA]</scope>
    <source>
        <strain evidence="8 9">NCTC11820</strain>
    </source>
</reference>
<dbReference type="CDD" id="cd16914">
    <property type="entry name" value="EcfT"/>
    <property type="match status" value="1"/>
</dbReference>
<keyword evidence="2" id="KW-1003">Cell membrane</keyword>